<dbReference type="OrthoDB" id="844533at2"/>
<dbReference type="STRING" id="1544798.LH29_01780"/>
<name>A0A0D8JCM7_9BACT</name>
<evidence type="ECO:0000313" key="1">
    <source>
        <dbReference type="EMBL" id="KJF44271.1"/>
    </source>
</evidence>
<protein>
    <submittedName>
        <fullName evidence="1">Uncharacterized protein</fullName>
    </submittedName>
</protein>
<comment type="caution">
    <text evidence="1">The sequence shown here is derived from an EMBL/GenBank/DDBJ whole genome shotgun (WGS) entry which is preliminary data.</text>
</comment>
<organism evidence="1 2">
    <name type="scientific">Draconibacterium sediminis</name>
    <dbReference type="NCBI Taxonomy" id="1544798"/>
    <lineage>
        <taxon>Bacteria</taxon>
        <taxon>Pseudomonadati</taxon>
        <taxon>Bacteroidota</taxon>
        <taxon>Bacteroidia</taxon>
        <taxon>Marinilabiliales</taxon>
        <taxon>Prolixibacteraceae</taxon>
        <taxon>Draconibacterium</taxon>
    </lineage>
</organism>
<dbReference type="Gene3D" id="3.40.50.1440">
    <property type="entry name" value="Tubulin/FtsZ, GTPase domain"/>
    <property type="match status" value="1"/>
</dbReference>
<reference evidence="1 2" key="1">
    <citation type="submission" date="2014-09" db="EMBL/GenBank/DDBJ databases">
        <title>Draft Genome Sequence of Draconibacterium sp. JN14CK-3.</title>
        <authorList>
            <person name="Dong C."/>
            <person name="Lai Q."/>
            <person name="Shao Z."/>
        </authorList>
    </citation>
    <scope>NUCLEOTIDE SEQUENCE [LARGE SCALE GENOMIC DNA]</scope>
    <source>
        <strain evidence="1 2">JN14CK-3</strain>
    </source>
</reference>
<dbReference type="InterPro" id="IPR036525">
    <property type="entry name" value="Tubulin/FtsZ_GTPase_sf"/>
</dbReference>
<dbReference type="EMBL" id="JRHC01000001">
    <property type="protein sequence ID" value="KJF44271.1"/>
    <property type="molecule type" value="Genomic_DNA"/>
</dbReference>
<gene>
    <name evidence="1" type="ORF">LH29_01780</name>
</gene>
<dbReference type="Proteomes" id="UP000032544">
    <property type="component" value="Unassembled WGS sequence"/>
</dbReference>
<dbReference type="RefSeq" id="WP_045025828.1">
    <property type="nucleotide sequence ID" value="NZ_JRHC01000001.1"/>
</dbReference>
<dbReference type="AlphaFoldDB" id="A0A0D8JCM7"/>
<dbReference type="PATRIC" id="fig|1544798.3.peg.372"/>
<dbReference type="SUPFAM" id="SSF52490">
    <property type="entry name" value="Tubulin nucleotide-binding domain-like"/>
    <property type="match status" value="1"/>
</dbReference>
<proteinExistence type="predicted"/>
<evidence type="ECO:0000313" key="2">
    <source>
        <dbReference type="Proteomes" id="UP000032544"/>
    </source>
</evidence>
<sequence>MPKLYIFGIGGTGSRVLKAFTMLLASGVKLGNDINSVVPVIIDPDASNGDLNRTVDIIKLYQSIRNEITDPGEFFGTRLETVYQTQNNSPFAADQLQFNINGVETKKFKQFIGDGAFSPQNDAIKELLFSDNNLEADMSVGFKGHPNIGSVVLKSLVDNPQFAQFAQSFQRNDKIFIVNSIFGGTGAAGFPLLLKVLRSGDPKITNCQDIQNAHIGAITVLPYFNVTNDTESQISSDTFMEKAKSAMGYYQRSIIANNELNELYYIGDDLQATFKNNEGAKAQKNDAHFVELASALAIFDFVKQPGNNTQTQFKEFGIQDGSKQDFTMLDATTRQLITKPMSKFAMSKLYLKVGLSKVRSANTLWYVGDLTKTNEAFFNSPSYTHEIERFQDYFEEWLNEMALNKMPFSPFNLKVNNKNALFFIENVKPRKKGVIRSDDSFDGLTKENNECFKNFNSHTPTHQLIKMLEASTEKILNQRNLI</sequence>
<keyword evidence="2" id="KW-1185">Reference proteome</keyword>
<accession>A0A0D8JCM7</accession>